<evidence type="ECO:0000313" key="8">
    <source>
        <dbReference type="EMBL" id="CAG5097844.1"/>
    </source>
</evidence>
<keyword evidence="4" id="KW-0067">ATP-binding</keyword>
<gene>
    <name evidence="8" type="ORF">OKIOD_LOCUS6815</name>
</gene>
<evidence type="ECO:0000313" key="9">
    <source>
        <dbReference type="Proteomes" id="UP001158576"/>
    </source>
</evidence>
<comment type="catalytic activity">
    <reaction evidence="6">
        <text>L-glutamyl-[protein] + L-glutamate + ATP = gamma-L-glutamyl-L-glutamyl-[protein] + ADP + phosphate + H(+)</text>
        <dbReference type="Rhea" id="RHEA:60144"/>
        <dbReference type="Rhea" id="RHEA-COMP:10208"/>
        <dbReference type="Rhea" id="RHEA-COMP:15517"/>
        <dbReference type="ChEBI" id="CHEBI:15378"/>
        <dbReference type="ChEBI" id="CHEBI:29973"/>
        <dbReference type="ChEBI" id="CHEBI:29985"/>
        <dbReference type="ChEBI" id="CHEBI:30616"/>
        <dbReference type="ChEBI" id="CHEBI:43474"/>
        <dbReference type="ChEBI" id="CHEBI:143622"/>
        <dbReference type="ChEBI" id="CHEBI:456216"/>
    </reaction>
    <physiologicalReaction direction="left-to-right" evidence="6">
        <dbReference type="Rhea" id="RHEA:60145"/>
    </physiologicalReaction>
</comment>
<evidence type="ECO:0000256" key="6">
    <source>
        <dbReference type="ARBA" id="ARBA00049274"/>
    </source>
</evidence>
<protein>
    <recommendedName>
        <fullName evidence="5">Tubulin--tyrosine ligase-like protein 5</fullName>
    </recommendedName>
</protein>
<dbReference type="SUPFAM" id="SSF56059">
    <property type="entry name" value="Glutathione synthetase ATP-binding domain-like"/>
    <property type="match status" value="1"/>
</dbReference>
<dbReference type="PANTHER" id="PTHR12241">
    <property type="entry name" value="TUBULIN POLYGLUTAMYLASE"/>
    <property type="match status" value="1"/>
</dbReference>
<reference evidence="8 9" key="1">
    <citation type="submission" date="2021-04" db="EMBL/GenBank/DDBJ databases">
        <authorList>
            <person name="Bliznina A."/>
        </authorList>
    </citation>
    <scope>NUCLEOTIDE SEQUENCE [LARGE SCALE GENOMIC DNA]</scope>
</reference>
<evidence type="ECO:0000256" key="5">
    <source>
        <dbReference type="ARBA" id="ARBA00041448"/>
    </source>
</evidence>
<dbReference type="EMBL" id="OU015569">
    <property type="protein sequence ID" value="CAG5097844.1"/>
    <property type="molecule type" value="Genomic_DNA"/>
</dbReference>
<evidence type="ECO:0000256" key="4">
    <source>
        <dbReference type="ARBA" id="ARBA00022840"/>
    </source>
</evidence>
<evidence type="ECO:0000256" key="2">
    <source>
        <dbReference type="ARBA" id="ARBA00022598"/>
    </source>
</evidence>
<dbReference type="InterPro" id="IPR004344">
    <property type="entry name" value="TTL/TTLL_fam"/>
</dbReference>
<dbReference type="PANTHER" id="PTHR12241:SF145">
    <property type="entry name" value="TUBULIN POLYGLUTAMYLASE TTLL5"/>
    <property type="match status" value="1"/>
</dbReference>
<dbReference type="Pfam" id="PF03133">
    <property type="entry name" value="TTL"/>
    <property type="match status" value="1"/>
</dbReference>
<keyword evidence="3" id="KW-0547">Nucleotide-binding</keyword>
<sequence length="467" mass="53921">MARAATKAANGARKTKSEGTNKITKRTKFAKDAVPLEKKISKTLGISISTAKEAIANKNEKRVLRGEWPAEELFFKTFPEDSAYEYLYTILTERGWKFAGEPYKGDDMNALEKVIKKAQPKRCLWLVDEQEAQILSKIPADNIPGGRHKIGCILGAESANYKTNITKRLNDKPYYPKSYYLPAEKDRFEASIAKEEQPLWIYKPKNDYGGSGCLVYNIHDKEFRRKMAKMIQSRRHFILQRYIENPLLLGDYKFHLRVFLVITSMQPLCGYMHTGGQVLFSTHKYRRDEDSLGENFDKHAHLTNWSIHHLSDNFSALLEDKPVVGIGCEWRWRKFISYMKSRFSDFKPEQITSQLVRISRDVMNAIAAHDNVKRNMKKMVHGRHFEVFGLDVMIDDKLKCWLLESNNSPGLNRSPEKVRVPGSKKTRLNPGARGATKDTHFILHDLFTLLNIDNFNKKGSKKNWIKL</sequence>
<feature type="region of interest" description="Disordered" evidence="7">
    <location>
        <begin position="1"/>
        <end position="22"/>
    </location>
</feature>
<dbReference type="Proteomes" id="UP001158576">
    <property type="component" value="Chromosome XSR"/>
</dbReference>
<keyword evidence="9" id="KW-1185">Reference proteome</keyword>
<feature type="compositionally biased region" description="Low complexity" evidence="7">
    <location>
        <begin position="1"/>
        <end position="12"/>
    </location>
</feature>
<name>A0ABN7SC96_OIKDI</name>
<comment type="similarity">
    <text evidence="1">Belongs to the tubulin--tyrosine ligase family.</text>
</comment>
<evidence type="ECO:0000256" key="1">
    <source>
        <dbReference type="ARBA" id="ARBA00006820"/>
    </source>
</evidence>
<proteinExistence type="inferred from homology"/>
<evidence type="ECO:0000256" key="3">
    <source>
        <dbReference type="ARBA" id="ARBA00022741"/>
    </source>
</evidence>
<dbReference type="Gene3D" id="3.30.470.20">
    <property type="entry name" value="ATP-grasp fold, B domain"/>
    <property type="match status" value="1"/>
</dbReference>
<accession>A0ABN7SC96</accession>
<evidence type="ECO:0000256" key="7">
    <source>
        <dbReference type="SAM" id="MobiDB-lite"/>
    </source>
</evidence>
<feature type="region of interest" description="Disordered" evidence="7">
    <location>
        <begin position="412"/>
        <end position="433"/>
    </location>
</feature>
<dbReference type="PROSITE" id="PS51221">
    <property type="entry name" value="TTL"/>
    <property type="match status" value="1"/>
</dbReference>
<keyword evidence="2" id="KW-0436">Ligase</keyword>
<organism evidence="8 9">
    <name type="scientific">Oikopleura dioica</name>
    <name type="common">Tunicate</name>
    <dbReference type="NCBI Taxonomy" id="34765"/>
    <lineage>
        <taxon>Eukaryota</taxon>
        <taxon>Metazoa</taxon>
        <taxon>Chordata</taxon>
        <taxon>Tunicata</taxon>
        <taxon>Appendicularia</taxon>
        <taxon>Copelata</taxon>
        <taxon>Oikopleuridae</taxon>
        <taxon>Oikopleura</taxon>
    </lineage>
</organism>